<keyword evidence="2" id="KW-0378">Hydrolase</keyword>
<feature type="transmembrane region" description="Helical" evidence="1">
    <location>
        <begin position="60"/>
        <end position="79"/>
    </location>
</feature>
<dbReference type="AlphaFoldDB" id="A0A7J9SFL3"/>
<dbReference type="InterPro" id="IPR007404">
    <property type="entry name" value="YdjM-like"/>
</dbReference>
<keyword evidence="1" id="KW-0812">Transmembrane</keyword>
<dbReference type="Proteomes" id="UP000546257">
    <property type="component" value="Unassembled WGS sequence"/>
</dbReference>
<dbReference type="GO" id="GO:0016787">
    <property type="term" value="F:hydrolase activity"/>
    <property type="evidence" value="ECO:0007669"/>
    <property type="project" value="UniProtKB-KW"/>
</dbReference>
<keyword evidence="1" id="KW-0472">Membrane</keyword>
<protein>
    <submittedName>
        <fullName evidence="2">Metal-dependent hydrolase</fullName>
    </submittedName>
</protein>
<feature type="transmembrane region" description="Helical" evidence="1">
    <location>
        <begin position="100"/>
        <end position="118"/>
    </location>
</feature>
<sequence length="192" mass="21800">MLPLGHLGAAYLLYFGYAVVRSRRLPARWALLPVAVGSQLPDVIDKPLSYWQVLPSGRSAGHSAFTFLIVCLVVWQVTGRLRGRWPADSWQEHLRATTPVAFPIAYFSHLIGDSYTYFLSGNLWNARFLLYPLYVVPYPVDTEVAPWTRLLAIYGNTETHPQGALLLVALLVFVGIRFWNRWKQLRATDPDT</sequence>
<organism evidence="2 3">
    <name type="scientific">Halobellus ruber</name>
    <dbReference type="NCBI Taxonomy" id="2761102"/>
    <lineage>
        <taxon>Archaea</taxon>
        <taxon>Methanobacteriati</taxon>
        <taxon>Methanobacteriota</taxon>
        <taxon>Stenosarchaea group</taxon>
        <taxon>Halobacteria</taxon>
        <taxon>Halobacteriales</taxon>
        <taxon>Haloferacaceae</taxon>
        <taxon>Halobellus</taxon>
    </lineage>
</organism>
<gene>
    <name evidence="2" type="ORF">H5V44_03100</name>
</gene>
<reference evidence="2 3" key="1">
    <citation type="submission" date="2020-08" db="EMBL/GenBank/DDBJ databases">
        <authorList>
            <person name="Seo M.-J."/>
        </authorList>
    </citation>
    <scope>NUCLEOTIDE SEQUENCE [LARGE SCALE GENOMIC DNA]</scope>
    <source>
        <strain evidence="2 3">MBLA0160</strain>
    </source>
</reference>
<name>A0A7J9SFL3_9EURY</name>
<dbReference type="RefSeq" id="WP_185191654.1">
    <property type="nucleotide sequence ID" value="NZ_JACKXD010000001.1"/>
</dbReference>
<dbReference type="Pfam" id="PF04307">
    <property type="entry name" value="YdjM"/>
    <property type="match status" value="1"/>
</dbReference>
<evidence type="ECO:0000313" key="2">
    <source>
        <dbReference type="EMBL" id="MBB6645292.1"/>
    </source>
</evidence>
<accession>A0A7J9SFL3</accession>
<evidence type="ECO:0000256" key="1">
    <source>
        <dbReference type="SAM" id="Phobius"/>
    </source>
</evidence>
<comment type="caution">
    <text evidence="2">The sequence shown here is derived from an EMBL/GenBank/DDBJ whole genome shotgun (WGS) entry which is preliminary data.</text>
</comment>
<evidence type="ECO:0000313" key="3">
    <source>
        <dbReference type="Proteomes" id="UP000546257"/>
    </source>
</evidence>
<proteinExistence type="predicted"/>
<dbReference type="EMBL" id="JACKXD010000001">
    <property type="protein sequence ID" value="MBB6645292.1"/>
    <property type="molecule type" value="Genomic_DNA"/>
</dbReference>
<keyword evidence="3" id="KW-1185">Reference proteome</keyword>
<feature type="transmembrane region" description="Helical" evidence="1">
    <location>
        <begin position="163"/>
        <end position="180"/>
    </location>
</feature>
<keyword evidence="1" id="KW-1133">Transmembrane helix</keyword>